<dbReference type="GO" id="GO:0005524">
    <property type="term" value="F:ATP binding"/>
    <property type="evidence" value="ECO:0007669"/>
    <property type="project" value="UniProtKB-KW"/>
</dbReference>
<dbReference type="Proteomes" id="UP000050920">
    <property type="component" value="Unassembled WGS sequence"/>
</dbReference>
<dbReference type="PROSITE" id="PS51206">
    <property type="entry name" value="SF3_HELICASE_1"/>
    <property type="match status" value="1"/>
</dbReference>
<keyword evidence="2" id="KW-0378">Hydrolase</keyword>
<dbReference type="PANTHER" id="PTHR35372">
    <property type="entry name" value="ATP BINDING PROTEIN-RELATED"/>
    <property type="match status" value="1"/>
</dbReference>
<dbReference type="Gene3D" id="3.40.50.300">
    <property type="entry name" value="P-loop containing nucleotide triphosphate hydrolases"/>
    <property type="match status" value="1"/>
</dbReference>
<dbReference type="SUPFAM" id="SSF52540">
    <property type="entry name" value="P-loop containing nucleoside triphosphate hydrolases"/>
    <property type="match status" value="1"/>
</dbReference>
<organism evidence="5 6">
    <name type="scientific">Lactiplantibacillus fabifermentans DSM 21115</name>
    <dbReference type="NCBI Taxonomy" id="1413187"/>
    <lineage>
        <taxon>Bacteria</taxon>
        <taxon>Bacillati</taxon>
        <taxon>Bacillota</taxon>
        <taxon>Bacilli</taxon>
        <taxon>Lactobacillales</taxon>
        <taxon>Lactobacillaceae</taxon>
        <taxon>Lactiplantibacillus</taxon>
    </lineage>
</organism>
<dbReference type="InterPro" id="IPR045455">
    <property type="entry name" value="NrS-1_pol-like_helicase"/>
</dbReference>
<evidence type="ECO:0000313" key="5">
    <source>
        <dbReference type="EMBL" id="KRO27839.1"/>
    </source>
</evidence>
<reference evidence="5 6" key="1">
    <citation type="journal article" date="2015" name="Genome Announc.">
        <title>Expanding the biotechnology potential of lactobacilli through comparative genomics of 213 strains and associated genera.</title>
        <authorList>
            <person name="Sun Z."/>
            <person name="Harris H.M."/>
            <person name="McCann A."/>
            <person name="Guo C."/>
            <person name="Argimon S."/>
            <person name="Zhang W."/>
            <person name="Yang X."/>
            <person name="Jeffery I.B."/>
            <person name="Cooney J.C."/>
            <person name="Kagawa T.F."/>
            <person name="Liu W."/>
            <person name="Song Y."/>
            <person name="Salvetti E."/>
            <person name="Wrobel A."/>
            <person name="Rasinkangas P."/>
            <person name="Parkhill J."/>
            <person name="Rea M.C."/>
            <person name="O'Sullivan O."/>
            <person name="Ritari J."/>
            <person name="Douillard F.P."/>
            <person name="Paul Ross R."/>
            <person name="Yang R."/>
            <person name="Briner A.E."/>
            <person name="Felis G.E."/>
            <person name="de Vos W.M."/>
            <person name="Barrangou R."/>
            <person name="Klaenhammer T.R."/>
            <person name="Caufield P.W."/>
            <person name="Cui Y."/>
            <person name="Zhang H."/>
            <person name="O'Toole P.W."/>
        </authorList>
    </citation>
    <scope>NUCLEOTIDE SEQUENCE [LARGE SCALE GENOMIC DNA]</scope>
    <source>
        <strain evidence="5 6">DSM 21115</strain>
    </source>
</reference>
<name>A0A0R2NQ72_9LACO</name>
<keyword evidence="1" id="KW-0547">Nucleotide-binding</keyword>
<evidence type="ECO:0000256" key="1">
    <source>
        <dbReference type="ARBA" id="ARBA00022741"/>
    </source>
</evidence>
<dbReference type="Pfam" id="PF19263">
    <property type="entry name" value="DUF5906"/>
    <property type="match status" value="1"/>
</dbReference>
<accession>A0A0R2NQ72</accession>
<dbReference type="RefSeq" id="WP_024625683.1">
    <property type="nucleotide sequence ID" value="NZ_AYGX02000066.1"/>
</dbReference>
<gene>
    <name evidence="5" type="ORF">DY78_GL002832</name>
</gene>
<dbReference type="GO" id="GO:0016787">
    <property type="term" value="F:hydrolase activity"/>
    <property type="evidence" value="ECO:0007669"/>
    <property type="project" value="UniProtKB-KW"/>
</dbReference>
<dbReference type="AlphaFoldDB" id="A0A0R2NQ72"/>
<sequence>MKKNQSLSNQKLNYINDFVNPQLNPEFINSVGDSINLAEYRKVRVDPQLFIKKFSFMGQALYKAWTAYLGSTQVTVNKVPTSAQIQATIETFGVMLLQKSAHVFIGKNDKINLNHEGLSKLLLKVFSFVQLQDSLNLLIYNWHLKIYQYVNQTQILAKAIAAIMNTIKPDSWNSQSETRVIKLVERSLRPIALEEFDKTYACFGGKLIDLRTLGDGGAADPKKLVLVHSDVKYNALADCPQFKAFLDTNLSDKDKQAFVQEFSGYLLDPNYSAHVFLIIYGAGRNGKSVYLDLMTRLLNPIYVSSASLETLDSTFGLAPLVGMRANISNEGAAVKFETKNLKSITGGNPVQIDAKNQQQYSTILKVKLIFATNNLPTTSDMTMGFSRRLNILPFNYQVPKQMQDPDLTQKLATELPGILNWAIEGLKRLRANNYRFTQSDSMLEAKDRYLLFNHPVTMFVKQCLVPDENSKIPLAQLNGMYEHWLAQRNIASRGTTNKLDCKINSNVICTKRPAPFRMK</sequence>
<dbReference type="EMBL" id="AYGX02000066">
    <property type="protein sequence ID" value="KRO27839.1"/>
    <property type="molecule type" value="Genomic_DNA"/>
</dbReference>
<comment type="caution">
    <text evidence="5">The sequence shown here is derived from an EMBL/GenBank/DDBJ whole genome shotgun (WGS) entry which is preliminary data.</text>
</comment>
<dbReference type="Pfam" id="PF08706">
    <property type="entry name" value="D5_N"/>
    <property type="match status" value="1"/>
</dbReference>
<dbReference type="InterPro" id="IPR014818">
    <property type="entry name" value="Phage/plasmid_primase_P4_C"/>
</dbReference>
<feature type="domain" description="SF3 helicase" evidence="4">
    <location>
        <begin position="254"/>
        <end position="407"/>
    </location>
</feature>
<keyword evidence="6" id="KW-1185">Reference proteome</keyword>
<evidence type="ECO:0000256" key="2">
    <source>
        <dbReference type="ARBA" id="ARBA00022801"/>
    </source>
</evidence>
<dbReference type="NCBIfam" id="TIGR01613">
    <property type="entry name" value="primase_Cterm"/>
    <property type="match status" value="1"/>
</dbReference>
<evidence type="ECO:0000256" key="3">
    <source>
        <dbReference type="ARBA" id="ARBA00022840"/>
    </source>
</evidence>
<evidence type="ECO:0000259" key="4">
    <source>
        <dbReference type="PROSITE" id="PS51206"/>
    </source>
</evidence>
<keyword evidence="3" id="KW-0067">ATP-binding</keyword>
<evidence type="ECO:0000313" key="6">
    <source>
        <dbReference type="Proteomes" id="UP000050920"/>
    </source>
</evidence>
<dbReference type="PANTHER" id="PTHR35372:SF2">
    <property type="entry name" value="SF3 HELICASE DOMAIN-CONTAINING PROTEIN"/>
    <property type="match status" value="1"/>
</dbReference>
<proteinExistence type="predicted"/>
<dbReference type="InterPro" id="IPR006500">
    <property type="entry name" value="Helicase_put_C_phage/plasmid"/>
</dbReference>
<dbReference type="InterPro" id="IPR014015">
    <property type="entry name" value="Helicase_SF3_DNA-vir"/>
</dbReference>
<dbReference type="InterPro" id="IPR027417">
    <property type="entry name" value="P-loop_NTPase"/>
</dbReference>
<protein>
    <submittedName>
        <fullName evidence="5">p4 family phage plasmid primase</fullName>
    </submittedName>
</protein>
<dbReference type="InterPro" id="IPR051620">
    <property type="entry name" value="ORF904-like_C"/>
</dbReference>